<reference evidence="5 6" key="1">
    <citation type="submission" date="2021-10" db="EMBL/GenBank/DDBJ databases">
        <title>Anaerobic single-cell dispensing facilitates the cultivation of human gut bacteria.</title>
        <authorList>
            <person name="Afrizal A."/>
        </authorList>
    </citation>
    <scope>NUCLEOTIDE SEQUENCE [LARGE SCALE GENOMIC DNA]</scope>
    <source>
        <strain evidence="5 6">CLA-AA-H246</strain>
    </source>
</reference>
<dbReference type="Pfam" id="PF04397">
    <property type="entry name" value="LytTR"/>
    <property type="match status" value="1"/>
</dbReference>
<dbReference type="RefSeq" id="WP_022119197.1">
    <property type="nucleotide sequence ID" value="NZ_JAJEQE010000015.1"/>
</dbReference>
<evidence type="ECO:0000313" key="6">
    <source>
        <dbReference type="Proteomes" id="UP001299235"/>
    </source>
</evidence>
<dbReference type="PANTHER" id="PTHR37299">
    <property type="entry name" value="TRANSCRIPTIONAL REGULATOR-RELATED"/>
    <property type="match status" value="1"/>
</dbReference>
<dbReference type="SUPFAM" id="SSF52172">
    <property type="entry name" value="CheY-like"/>
    <property type="match status" value="1"/>
</dbReference>
<comment type="caution">
    <text evidence="3">Lacks conserved residue(s) required for the propagation of feature annotation.</text>
</comment>
<dbReference type="InterPro" id="IPR001789">
    <property type="entry name" value="Sig_transdc_resp-reg_receiver"/>
</dbReference>
<dbReference type="PROSITE" id="PS50110">
    <property type="entry name" value="RESPONSE_REGULATORY"/>
    <property type="match status" value="1"/>
</dbReference>
<evidence type="ECO:0000256" key="3">
    <source>
        <dbReference type="PROSITE-ProRule" id="PRU00169"/>
    </source>
</evidence>
<keyword evidence="5" id="KW-0238">DNA-binding</keyword>
<sequence>MDTLHIAVCDNHVSSLTFITSEITKQIMNMNVQADVASFSSGEDVMCRVSEGMFFDLYILNIEMPKLDGITLALQIRRHQKNPVIIFVSAREEYVFDSFKAHPYSFVRKDHFHEDLSSTLKAFMLEYHKREDSFLYILRTPDALHKLNLRQILYIRDIRDGFIELLKNDGTAKRIRYNINDLEKELEPCDFVRIHPLELVNCDYVFRIKNGKIMLDNGTELAIADPYRENILEKFGEI</sequence>
<dbReference type="Gene3D" id="2.40.50.1020">
    <property type="entry name" value="LytTr DNA-binding domain"/>
    <property type="match status" value="1"/>
</dbReference>
<dbReference type="SMART" id="SM00448">
    <property type="entry name" value="REC"/>
    <property type="match status" value="1"/>
</dbReference>
<evidence type="ECO:0000259" key="4">
    <source>
        <dbReference type="PROSITE" id="PS50110"/>
    </source>
</evidence>
<feature type="domain" description="Response regulatory" evidence="4">
    <location>
        <begin position="5"/>
        <end position="124"/>
    </location>
</feature>
<dbReference type="Gene3D" id="3.40.50.2300">
    <property type="match status" value="1"/>
</dbReference>
<dbReference type="EMBL" id="JAJEQE010000015">
    <property type="protein sequence ID" value="MCC2148855.1"/>
    <property type="molecule type" value="Genomic_DNA"/>
</dbReference>
<keyword evidence="6" id="KW-1185">Reference proteome</keyword>
<organism evidence="5 6">
    <name type="scientific">Hominisplanchenecus faecis</name>
    <dbReference type="NCBI Taxonomy" id="2885351"/>
    <lineage>
        <taxon>Bacteria</taxon>
        <taxon>Bacillati</taxon>
        <taxon>Bacillota</taxon>
        <taxon>Clostridia</taxon>
        <taxon>Lachnospirales</taxon>
        <taxon>Lachnospiraceae</taxon>
        <taxon>Hominisplanchenecus</taxon>
    </lineage>
</organism>
<comment type="function">
    <text evidence="2">May play the central regulatory role in sporulation. It may be an element of the effector pathway responsible for the activation of sporulation genes in response to nutritional stress. Spo0A may act in concert with spo0H (a sigma factor) to control the expression of some genes that are critical to the sporulation process.</text>
</comment>
<evidence type="ECO:0000256" key="1">
    <source>
        <dbReference type="ARBA" id="ARBA00018672"/>
    </source>
</evidence>
<proteinExistence type="predicted"/>
<gene>
    <name evidence="5" type="ORF">LKD42_06260</name>
</gene>
<dbReference type="CDD" id="cd00156">
    <property type="entry name" value="REC"/>
    <property type="match status" value="1"/>
</dbReference>
<comment type="caution">
    <text evidence="5">The sequence shown here is derived from an EMBL/GenBank/DDBJ whole genome shotgun (WGS) entry which is preliminary data.</text>
</comment>
<dbReference type="InterPro" id="IPR007492">
    <property type="entry name" value="LytTR_DNA-bd_dom"/>
</dbReference>
<evidence type="ECO:0000256" key="2">
    <source>
        <dbReference type="ARBA" id="ARBA00024867"/>
    </source>
</evidence>
<dbReference type="PANTHER" id="PTHR37299:SF1">
    <property type="entry name" value="STAGE 0 SPORULATION PROTEIN A HOMOLOG"/>
    <property type="match status" value="1"/>
</dbReference>
<dbReference type="InterPro" id="IPR046947">
    <property type="entry name" value="LytR-like"/>
</dbReference>
<protein>
    <recommendedName>
        <fullName evidence="1">Stage 0 sporulation protein A homolog</fullName>
    </recommendedName>
</protein>
<dbReference type="Proteomes" id="UP001299235">
    <property type="component" value="Unassembled WGS sequence"/>
</dbReference>
<name>A0ABS8EUI3_9FIRM</name>
<accession>A0ABS8EUI3</accession>
<dbReference type="GO" id="GO:0003677">
    <property type="term" value="F:DNA binding"/>
    <property type="evidence" value="ECO:0007669"/>
    <property type="project" value="UniProtKB-KW"/>
</dbReference>
<dbReference type="SMART" id="SM00850">
    <property type="entry name" value="LytTR"/>
    <property type="match status" value="1"/>
</dbReference>
<dbReference type="Pfam" id="PF00072">
    <property type="entry name" value="Response_reg"/>
    <property type="match status" value="1"/>
</dbReference>
<dbReference type="InterPro" id="IPR011006">
    <property type="entry name" value="CheY-like_superfamily"/>
</dbReference>
<evidence type="ECO:0000313" key="5">
    <source>
        <dbReference type="EMBL" id="MCC2148855.1"/>
    </source>
</evidence>